<dbReference type="InterPro" id="IPR009688">
    <property type="entry name" value="FAM210A/B-like_dom"/>
</dbReference>
<reference evidence="3" key="1">
    <citation type="submission" date="2021-01" db="EMBL/GenBank/DDBJ databases">
        <authorList>
            <person name="Corre E."/>
            <person name="Pelletier E."/>
            <person name="Niang G."/>
            <person name="Scheremetjew M."/>
            <person name="Finn R."/>
            <person name="Kale V."/>
            <person name="Holt S."/>
            <person name="Cochrane G."/>
            <person name="Meng A."/>
            <person name="Brown T."/>
            <person name="Cohen L."/>
        </authorList>
    </citation>
    <scope>NUCLEOTIDE SEQUENCE</scope>
    <source>
        <strain evidence="3">CCMP2058</strain>
    </source>
</reference>
<dbReference type="PANTHER" id="PTHR21377:SF0">
    <property type="entry name" value="PROTEIN FAM210B, MITOCHONDRIAL"/>
    <property type="match status" value="1"/>
</dbReference>
<dbReference type="EMBL" id="HBEM01010884">
    <property type="protein sequence ID" value="CAD8444279.1"/>
    <property type="molecule type" value="Transcribed_RNA"/>
</dbReference>
<feature type="signal peptide" evidence="1">
    <location>
        <begin position="1"/>
        <end position="22"/>
    </location>
</feature>
<feature type="chain" id="PRO_5030739106" description="DUF1279 domain-containing protein" evidence="1">
    <location>
        <begin position="23"/>
        <end position="200"/>
    </location>
</feature>
<proteinExistence type="predicted"/>
<sequence length="200" mass="21494">MLAGHRLVLLALALGAISFTHGSSRYARPISVTNLAGKPFRFSTGRPKRPYGLGSQLSVGKDRYSTSEKSGKRLVPAKAIFGSGGPDSPVAKLKKIFEDYGAVALVFHSTVWSLTLATIYILVSHDLPIEEYLPAEFRGKIGGGAGNLAVSYLATETTGPVRTLLTLTAAPLLARRWRDFRGQGSHITEDIPEAIKDDSL</sequence>
<feature type="domain" description="DUF1279" evidence="2">
    <location>
        <begin position="92"/>
        <end position="171"/>
    </location>
</feature>
<dbReference type="GO" id="GO:0005739">
    <property type="term" value="C:mitochondrion"/>
    <property type="evidence" value="ECO:0007669"/>
    <property type="project" value="TreeGrafter"/>
</dbReference>
<dbReference type="PANTHER" id="PTHR21377">
    <property type="entry name" value="PROTEIN FAM210B, MITOCHONDRIAL"/>
    <property type="match status" value="1"/>
</dbReference>
<organism evidence="3">
    <name type="scientific">Amorphochlora amoebiformis</name>
    <dbReference type="NCBI Taxonomy" id="1561963"/>
    <lineage>
        <taxon>Eukaryota</taxon>
        <taxon>Sar</taxon>
        <taxon>Rhizaria</taxon>
        <taxon>Cercozoa</taxon>
        <taxon>Chlorarachniophyceae</taxon>
        <taxon>Amorphochlora</taxon>
    </lineage>
</organism>
<evidence type="ECO:0000256" key="1">
    <source>
        <dbReference type="SAM" id="SignalP"/>
    </source>
</evidence>
<protein>
    <recommendedName>
        <fullName evidence="2">DUF1279 domain-containing protein</fullName>
    </recommendedName>
</protein>
<dbReference type="InterPro" id="IPR045866">
    <property type="entry name" value="FAM210A/B-like"/>
</dbReference>
<accession>A0A7S0GY66</accession>
<evidence type="ECO:0000259" key="2">
    <source>
        <dbReference type="Pfam" id="PF06916"/>
    </source>
</evidence>
<gene>
    <name evidence="3" type="ORF">LAMO00422_LOCUS7622</name>
</gene>
<name>A0A7S0GY66_9EUKA</name>
<keyword evidence="1" id="KW-0732">Signal</keyword>
<dbReference type="AlphaFoldDB" id="A0A7S0GY66"/>
<evidence type="ECO:0000313" key="3">
    <source>
        <dbReference type="EMBL" id="CAD8444279.1"/>
    </source>
</evidence>
<dbReference type="Pfam" id="PF06916">
    <property type="entry name" value="FAM210A-B_dom"/>
    <property type="match status" value="1"/>
</dbReference>